<dbReference type="Proteomes" id="UP001358417">
    <property type="component" value="Unassembled WGS sequence"/>
</dbReference>
<evidence type="ECO:0000313" key="2">
    <source>
        <dbReference type="EMBL" id="KAK5046403.1"/>
    </source>
</evidence>
<feature type="transmembrane region" description="Helical" evidence="1">
    <location>
        <begin position="280"/>
        <end position="306"/>
    </location>
</feature>
<feature type="transmembrane region" description="Helical" evidence="1">
    <location>
        <begin position="194"/>
        <end position="217"/>
    </location>
</feature>
<name>A0AAV9MXW0_9EURO</name>
<keyword evidence="1" id="KW-1133">Transmembrane helix</keyword>
<evidence type="ECO:0000256" key="1">
    <source>
        <dbReference type="SAM" id="Phobius"/>
    </source>
</evidence>
<dbReference type="RefSeq" id="XP_064701994.1">
    <property type="nucleotide sequence ID" value="XM_064851753.1"/>
</dbReference>
<evidence type="ECO:0000313" key="3">
    <source>
        <dbReference type="Proteomes" id="UP001358417"/>
    </source>
</evidence>
<organism evidence="2 3">
    <name type="scientific">Exophiala bonariae</name>
    <dbReference type="NCBI Taxonomy" id="1690606"/>
    <lineage>
        <taxon>Eukaryota</taxon>
        <taxon>Fungi</taxon>
        <taxon>Dikarya</taxon>
        <taxon>Ascomycota</taxon>
        <taxon>Pezizomycotina</taxon>
        <taxon>Eurotiomycetes</taxon>
        <taxon>Chaetothyriomycetidae</taxon>
        <taxon>Chaetothyriales</taxon>
        <taxon>Herpotrichiellaceae</taxon>
        <taxon>Exophiala</taxon>
    </lineage>
</organism>
<accession>A0AAV9MXW0</accession>
<dbReference type="AlphaFoldDB" id="A0AAV9MXW0"/>
<gene>
    <name evidence="2" type="ORF">LTR84_008205</name>
</gene>
<protein>
    <recommendedName>
        <fullName evidence="4">PGG domain-containing protein</fullName>
    </recommendedName>
</protein>
<feature type="transmembrane region" description="Helical" evidence="1">
    <location>
        <begin position="238"/>
        <end position="260"/>
    </location>
</feature>
<comment type="caution">
    <text evidence="2">The sequence shown here is derived from an EMBL/GenBank/DDBJ whole genome shotgun (WGS) entry which is preliminary data.</text>
</comment>
<proteinExistence type="predicted"/>
<dbReference type="GeneID" id="89976369"/>
<keyword evidence="1" id="KW-0812">Transmembrane</keyword>
<keyword evidence="1" id="KW-0472">Membrane</keyword>
<evidence type="ECO:0008006" key="4">
    <source>
        <dbReference type="Google" id="ProtNLM"/>
    </source>
</evidence>
<dbReference type="EMBL" id="JAVRRD010000030">
    <property type="protein sequence ID" value="KAK5046403.1"/>
    <property type="molecule type" value="Genomic_DNA"/>
</dbReference>
<reference evidence="2 3" key="1">
    <citation type="submission" date="2023-08" db="EMBL/GenBank/DDBJ databases">
        <title>Black Yeasts Isolated from many extreme environments.</title>
        <authorList>
            <person name="Coleine C."/>
            <person name="Stajich J.E."/>
            <person name="Selbmann L."/>
        </authorList>
    </citation>
    <scope>NUCLEOTIDE SEQUENCE [LARGE SCALE GENOMIC DNA]</scope>
    <source>
        <strain evidence="2 3">CCFEE 5792</strain>
    </source>
</reference>
<keyword evidence="3" id="KW-1185">Reference proteome</keyword>
<sequence>MTAVVVTQQLEQKTMAFRTHYSSIFSLEMTETIPGTGNQDQSSAPSSAKFQQVLAKVGPWPLKRSPSSQTTIVSIEASSKVGSLEGNPKLSEVLTAVDKHCEQIEDECKRTEFVLETMAVLEATSPLRNSSSDEIKVVASSSSQNTKDQVQGDATALLGRDMERQSTKAAHPLGPCCPQCEEALERARESATAALFFVAMALVVILTSPPLIATVFAKSEQLAMFNVQGGADKTKQQCLKLMSIPVVAMAVIYEIVVWSLATQVIILPPGQSATGLETAILLVVLCVFTIIAFLGSLSVTVAVRLYPII</sequence>